<sequence>MTRDETDSVHRCLKENGTGWAATVSIHSGTDTEDSMSDQRNFQQTYYRYDSFETNSQDTEEEQVPPETFVNLLGKAEHHFCLHDLDQRQIQSDEEGQHRY</sequence>
<evidence type="ECO:0000313" key="2">
    <source>
        <dbReference type="Proteomes" id="UP000054805"/>
    </source>
</evidence>
<keyword evidence="2" id="KW-1185">Reference proteome</keyword>
<gene>
    <name evidence="1" type="ORF">T4B_216</name>
</gene>
<protein>
    <submittedName>
        <fullName evidence="1">Uncharacterized protein</fullName>
    </submittedName>
</protein>
<evidence type="ECO:0000313" key="1">
    <source>
        <dbReference type="EMBL" id="KRZ00831.1"/>
    </source>
</evidence>
<reference evidence="1 2" key="1">
    <citation type="submission" date="2015-01" db="EMBL/GenBank/DDBJ databases">
        <title>Evolution of Trichinella species and genotypes.</title>
        <authorList>
            <person name="Korhonen P.K."/>
            <person name="Edoardo P."/>
            <person name="Giuseppe L.R."/>
            <person name="Gasser R.B."/>
        </authorList>
    </citation>
    <scope>NUCLEOTIDE SEQUENCE [LARGE SCALE GENOMIC DNA]</scope>
    <source>
        <strain evidence="1">ISS588</strain>
    </source>
</reference>
<organism evidence="1 2">
    <name type="scientific">Trichinella pseudospiralis</name>
    <name type="common">Parasitic roundworm</name>
    <dbReference type="NCBI Taxonomy" id="6337"/>
    <lineage>
        <taxon>Eukaryota</taxon>
        <taxon>Metazoa</taxon>
        <taxon>Ecdysozoa</taxon>
        <taxon>Nematoda</taxon>
        <taxon>Enoplea</taxon>
        <taxon>Dorylaimia</taxon>
        <taxon>Trichinellida</taxon>
        <taxon>Trichinellidae</taxon>
        <taxon>Trichinella</taxon>
    </lineage>
</organism>
<dbReference type="Proteomes" id="UP000054805">
    <property type="component" value="Unassembled WGS sequence"/>
</dbReference>
<dbReference type="AlphaFoldDB" id="A0A0V1GRQ2"/>
<name>A0A0V1GRQ2_TRIPS</name>
<comment type="caution">
    <text evidence="1">The sequence shown here is derived from an EMBL/GenBank/DDBJ whole genome shotgun (WGS) entry which is preliminary data.</text>
</comment>
<dbReference type="EMBL" id="JYDS01000740">
    <property type="protein sequence ID" value="KRZ00831.1"/>
    <property type="molecule type" value="Genomic_DNA"/>
</dbReference>
<proteinExistence type="predicted"/>
<accession>A0A0V1GRQ2</accession>